<dbReference type="Proteomes" id="UP000199137">
    <property type="component" value="Unassembled WGS sequence"/>
</dbReference>
<evidence type="ECO:0000313" key="4">
    <source>
        <dbReference type="EMBL" id="SFP83771.1"/>
    </source>
</evidence>
<protein>
    <submittedName>
        <fullName evidence="4">2-polyprenyl-6-methoxyphenol hydroxylase</fullName>
    </submittedName>
</protein>
<dbReference type="PANTHER" id="PTHR13789:SF309">
    <property type="entry name" value="PUTATIVE (AFU_ORTHOLOGUE AFUA_6G14510)-RELATED"/>
    <property type="match status" value="1"/>
</dbReference>
<proteinExistence type="predicted"/>
<dbReference type="PRINTS" id="PR00420">
    <property type="entry name" value="RNGMNOXGNASE"/>
</dbReference>
<dbReference type="STRING" id="112413.SAMN05421854_107147"/>
<dbReference type="InterPro" id="IPR002938">
    <property type="entry name" value="FAD-bd"/>
</dbReference>
<dbReference type="Pfam" id="PF01494">
    <property type="entry name" value="FAD_binding_3"/>
    <property type="match status" value="1"/>
</dbReference>
<evidence type="ECO:0000256" key="2">
    <source>
        <dbReference type="ARBA" id="ARBA00023033"/>
    </source>
</evidence>
<evidence type="ECO:0000259" key="3">
    <source>
        <dbReference type="Pfam" id="PF01494"/>
    </source>
</evidence>
<dbReference type="SUPFAM" id="SSF51905">
    <property type="entry name" value="FAD/NAD(P)-binding domain"/>
    <property type="match status" value="1"/>
</dbReference>
<dbReference type="InterPro" id="IPR050493">
    <property type="entry name" value="FAD-dep_Monooxygenase_BioMet"/>
</dbReference>
<dbReference type="GO" id="GO:0071949">
    <property type="term" value="F:FAD binding"/>
    <property type="evidence" value="ECO:0007669"/>
    <property type="project" value="InterPro"/>
</dbReference>
<sequence length="395" mass="42689">MSEGAAAVVGGGIGGLAAAAGLVRIGWRVTVLERAPALRELGAGMSLMTNAQRCLDELGVGAEVRRRSATMRPGGEGLRTAMGWRLMKPASEAFVRSRRLSSIVLSRRELLRVLERALPPGRLRIGAEVTGVDESGQLTYRSGGAMKTITADLVVAADGLNSTVRKILQPEAPAPVYSGHSVWRGITEHPVPKSDPGGNTWGRGLEFGRMPLADGRVYWYAVANLRPGLRHLDEWQEVRRRFGRWHRPIPQLIAATAPETVLRHDVYEMATPLPSFVSGRVVLLGDAAHAMTSDLGQGACQAIEDAVVLCGALATEPGVPAALRRYDEERGPRTQVITEASRRMGEVKLVERRLAVIRRNVRMRLSSPRQGELALARIGDWRPPALGQDKGGAVA</sequence>
<evidence type="ECO:0000313" key="5">
    <source>
        <dbReference type="Proteomes" id="UP000199137"/>
    </source>
</evidence>
<keyword evidence="2" id="KW-0503">Monooxygenase</keyword>
<dbReference type="GO" id="GO:0004497">
    <property type="term" value="F:monooxygenase activity"/>
    <property type="evidence" value="ECO:0007669"/>
    <property type="project" value="UniProtKB-KW"/>
</dbReference>
<keyword evidence="1" id="KW-0560">Oxidoreductase</keyword>
<name>A0A1I5TLK9_9PSEU</name>
<dbReference type="Gene3D" id="3.50.50.60">
    <property type="entry name" value="FAD/NAD(P)-binding domain"/>
    <property type="match status" value="1"/>
</dbReference>
<dbReference type="PANTHER" id="PTHR13789">
    <property type="entry name" value="MONOOXYGENASE"/>
    <property type="match status" value="1"/>
</dbReference>
<evidence type="ECO:0000256" key="1">
    <source>
        <dbReference type="ARBA" id="ARBA00023002"/>
    </source>
</evidence>
<dbReference type="InterPro" id="IPR036188">
    <property type="entry name" value="FAD/NAD-bd_sf"/>
</dbReference>
<dbReference type="AlphaFoldDB" id="A0A1I5TLK9"/>
<gene>
    <name evidence="4" type="ORF">SAMN05421854_107147</name>
</gene>
<accession>A0A1I5TLK9</accession>
<organism evidence="4 5">
    <name type="scientific">Amycolatopsis rubida</name>
    <dbReference type="NCBI Taxonomy" id="112413"/>
    <lineage>
        <taxon>Bacteria</taxon>
        <taxon>Bacillati</taxon>
        <taxon>Actinomycetota</taxon>
        <taxon>Actinomycetes</taxon>
        <taxon>Pseudonocardiales</taxon>
        <taxon>Pseudonocardiaceae</taxon>
        <taxon>Amycolatopsis</taxon>
    </lineage>
</organism>
<dbReference type="EMBL" id="FOWC01000007">
    <property type="protein sequence ID" value="SFP83771.1"/>
    <property type="molecule type" value="Genomic_DNA"/>
</dbReference>
<reference evidence="5" key="1">
    <citation type="submission" date="2016-10" db="EMBL/GenBank/DDBJ databases">
        <authorList>
            <person name="Varghese N."/>
            <person name="Submissions S."/>
        </authorList>
    </citation>
    <scope>NUCLEOTIDE SEQUENCE [LARGE SCALE GENOMIC DNA]</scope>
    <source>
        <strain evidence="5">DSM 44637</strain>
    </source>
</reference>
<feature type="domain" description="FAD-binding" evidence="3">
    <location>
        <begin position="6"/>
        <end position="340"/>
    </location>
</feature>